<dbReference type="Proteomes" id="UP000186309">
    <property type="component" value="Chromosome"/>
</dbReference>
<name>A0A1U7CRF9_9BACT</name>
<dbReference type="STRING" id="1387353.BSF38_02977"/>
<dbReference type="SUPFAM" id="SSF55729">
    <property type="entry name" value="Acyl-CoA N-acyltransferases (Nat)"/>
    <property type="match status" value="1"/>
</dbReference>
<dbReference type="InterPro" id="IPR016181">
    <property type="entry name" value="Acyl_CoA_acyltransferase"/>
</dbReference>
<sequence>MAARTILLADHALARRIEAAWDRVGVENARSALRRRPDCGAEILAVGEGHAVYLGAGSPLSQAQGIGLNGPVAESDVARMEAFFLDRATPCQIEVASTADPSFPTLLSARGFAILELTHMLALPLAGWTPPDRPGEGAGPEIVVERVEADRIEAWVDVVLGGFFDGDEPPAALREGAIAMAMVQGVTAWQAKVDGRPAGGASLLVIDGLGLMAGDGTLAEFRGRGVQTALLSARLAHARDAGCDLAVTCTQPATGSQRNAERLGFQIVYARAMLTRG</sequence>
<dbReference type="InterPro" id="IPR000182">
    <property type="entry name" value="GNAT_dom"/>
</dbReference>
<keyword evidence="3" id="KW-1185">Reference proteome</keyword>
<dbReference type="OrthoDB" id="2350893at2"/>
<proteinExistence type="predicted"/>
<dbReference type="GO" id="GO:0016747">
    <property type="term" value="F:acyltransferase activity, transferring groups other than amino-acyl groups"/>
    <property type="evidence" value="ECO:0007669"/>
    <property type="project" value="InterPro"/>
</dbReference>
<protein>
    <recommendedName>
        <fullName evidence="1">N-acetyltransferase domain-containing protein</fullName>
    </recommendedName>
</protein>
<organism evidence="2 3">
    <name type="scientific">Paludisphaera borealis</name>
    <dbReference type="NCBI Taxonomy" id="1387353"/>
    <lineage>
        <taxon>Bacteria</taxon>
        <taxon>Pseudomonadati</taxon>
        <taxon>Planctomycetota</taxon>
        <taxon>Planctomycetia</taxon>
        <taxon>Isosphaerales</taxon>
        <taxon>Isosphaeraceae</taxon>
        <taxon>Paludisphaera</taxon>
    </lineage>
</organism>
<reference evidence="3" key="1">
    <citation type="submission" date="2016-12" db="EMBL/GenBank/DDBJ databases">
        <title>Comparative genomics of four Isosphaeraceae planctomycetes: a common pool of plasmids and glycoside hydrolase genes.</title>
        <authorList>
            <person name="Ivanova A."/>
        </authorList>
    </citation>
    <scope>NUCLEOTIDE SEQUENCE [LARGE SCALE GENOMIC DNA]</scope>
    <source>
        <strain evidence="3">PX4</strain>
    </source>
</reference>
<dbReference type="RefSeq" id="WP_076346831.1">
    <property type="nucleotide sequence ID" value="NZ_CP019082.1"/>
</dbReference>
<dbReference type="EMBL" id="CP019082">
    <property type="protein sequence ID" value="APW61463.1"/>
    <property type="molecule type" value="Genomic_DNA"/>
</dbReference>
<dbReference type="CDD" id="cd04301">
    <property type="entry name" value="NAT_SF"/>
    <property type="match status" value="1"/>
</dbReference>
<evidence type="ECO:0000313" key="2">
    <source>
        <dbReference type="EMBL" id="APW61463.1"/>
    </source>
</evidence>
<evidence type="ECO:0000313" key="3">
    <source>
        <dbReference type="Proteomes" id="UP000186309"/>
    </source>
</evidence>
<dbReference type="Pfam" id="PF00583">
    <property type="entry name" value="Acetyltransf_1"/>
    <property type="match status" value="1"/>
</dbReference>
<accession>A0A1U7CRF9</accession>
<evidence type="ECO:0000259" key="1">
    <source>
        <dbReference type="PROSITE" id="PS51186"/>
    </source>
</evidence>
<feature type="domain" description="N-acetyltransferase" evidence="1">
    <location>
        <begin position="142"/>
        <end position="277"/>
    </location>
</feature>
<dbReference type="AlphaFoldDB" id="A0A1U7CRF9"/>
<gene>
    <name evidence="2" type="ORF">BSF38_02977</name>
</gene>
<dbReference type="Gene3D" id="3.40.630.30">
    <property type="match status" value="1"/>
</dbReference>
<dbReference type="KEGG" id="pbor:BSF38_02977"/>
<dbReference type="PROSITE" id="PS51186">
    <property type="entry name" value="GNAT"/>
    <property type="match status" value="1"/>
</dbReference>